<gene>
    <name evidence="1" type="ORF">MM415B03998_0009</name>
</gene>
<organism evidence="1">
    <name type="scientific">viral metagenome</name>
    <dbReference type="NCBI Taxonomy" id="1070528"/>
    <lineage>
        <taxon>unclassified sequences</taxon>
        <taxon>metagenomes</taxon>
        <taxon>organismal metagenomes</taxon>
    </lineage>
</organism>
<sequence>MCVHYEVITTPSPGGHMIGRCKRCGMETDYTELQKGIPILACESLLEGGVTMETIMAHETGRTKRMMKLKALQKVGSRGRVR</sequence>
<dbReference type="AlphaFoldDB" id="A0A6M3LHY8"/>
<dbReference type="EMBL" id="MT143203">
    <property type="protein sequence ID" value="QJA94103.1"/>
    <property type="molecule type" value="Genomic_DNA"/>
</dbReference>
<proteinExistence type="predicted"/>
<reference evidence="1" key="1">
    <citation type="submission" date="2020-03" db="EMBL/GenBank/DDBJ databases">
        <title>The deep terrestrial virosphere.</title>
        <authorList>
            <person name="Holmfeldt K."/>
            <person name="Nilsson E."/>
            <person name="Simone D."/>
            <person name="Lopez-Fernandez M."/>
            <person name="Wu X."/>
            <person name="de Brujin I."/>
            <person name="Lundin D."/>
            <person name="Andersson A."/>
            <person name="Bertilsson S."/>
            <person name="Dopson M."/>
        </authorList>
    </citation>
    <scope>NUCLEOTIDE SEQUENCE</scope>
    <source>
        <strain evidence="1">MM415B03998</strain>
    </source>
</reference>
<accession>A0A6M3LHY8</accession>
<name>A0A6M3LHY8_9ZZZZ</name>
<protein>
    <submittedName>
        <fullName evidence="1">Uncharacterized protein</fullName>
    </submittedName>
</protein>
<evidence type="ECO:0000313" key="1">
    <source>
        <dbReference type="EMBL" id="QJA94103.1"/>
    </source>
</evidence>